<protein>
    <submittedName>
        <fullName evidence="2">ATP-dependent protease</fullName>
    </submittedName>
</protein>
<proteinExistence type="predicted"/>
<dbReference type="RefSeq" id="WP_054644021.1">
    <property type="nucleotide sequence ID" value="NZ_LNUB01000011.1"/>
</dbReference>
<dbReference type="InterPro" id="IPR047951">
    <property type="entry name" value="Transpos_ISL3"/>
</dbReference>
<dbReference type="InterPro" id="IPR002560">
    <property type="entry name" value="Transposase_DDE"/>
</dbReference>
<gene>
    <name evidence="2" type="ORF">LKACC12383_02687</name>
</gene>
<dbReference type="AlphaFoldDB" id="A0A210P5Q2"/>
<evidence type="ECO:0000259" key="1">
    <source>
        <dbReference type="Pfam" id="PF01610"/>
    </source>
</evidence>
<dbReference type="Pfam" id="PF01610">
    <property type="entry name" value="DDE_Tnp_ISL3"/>
    <property type="match status" value="1"/>
</dbReference>
<feature type="domain" description="Transposase IS204/IS1001/IS1096/IS1165 DDE" evidence="1">
    <location>
        <begin position="154"/>
        <end position="402"/>
    </location>
</feature>
<reference evidence="2 3" key="1">
    <citation type="submission" date="2017-03" db="EMBL/GenBank/DDBJ databases">
        <title>Genome sequence of Lactobacillus kimchii KACC 12383.</title>
        <authorList>
            <person name="Chun J."/>
        </authorList>
    </citation>
    <scope>NUCLEOTIDE SEQUENCE [LARGE SCALE GENOMIC DNA]</scope>
    <source>
        <strain evidence="2 3">KACC 12383</strain>
    </source>
</reference>
<organism evidence="2 3">
    <name type="scientific">Companilactobacillus kimchii</name>
    <dbReference type="NCBI Taxonomy" id="2801452"/>
    <lineage>
        <taxon>Bacteria</taxon>
        <taxon>Bacillati</taxon>
        <taxon>Bacillota</taxon>
        <taxon>Bacilli</taxon>
        <taxon>Lactobacillales</taxon>
        <taxon>Lactobacillaceae</taxon>
        <taxon>Companilactobacillus</taxon>
    </lineage>
</organism>
<name>A0A210P5Q2_9LACO</name>
<dbReference type="GO" id="GO:0006508">
    <property type="term" value="P:proteolysis"/>
    <property type="evidence" value="ECO:0007669"/>
    <property type="project" value="UniProtKB-KW"/>
</dbReference>
<keyword evidence="2" id="KW-0378">Hydrolase</keyword>
<dbReference type="GO" id="GO:0008233">
    <property type="term" value="F:peptidase activity"/>
    <property type="evidence" value="ECO:0007669"/>
    <property type="project" value="UniProtKB-KW"/>
</dbReference>
<dbReference type="EMBL" id="MXAL01000026">
    <property type="protein sequence ID" value="OWF31807.1"/>
    <property type="molecule type" value="Genomic_DNA"/>
</dbReference>
<sequence>MSQNDFILKLLNITDTNIKIIDCINQNHRFEVRAKLTYAPFNCPNCGFNMIKYGFKSTKHFLLSLNGKAIRLNLKRQRFLCNNCHTTTLSHSPQLLAGKNVTVALNNSIVQLAKDSLTIKEISKIVGVSATTVSRSLYDNITFRQSAKVLPVNLCFDEFRSTGSDMSFICCDADNDHKLVGLLSNRLNKSITEFFLNQYSKQERQLVRTITLDLNAQYQTIVHRLFPNAEIIVDRFHIVQLVSRALDKARLLATSGLNHFSREYKVLKSEWKIFHMQESSLNAADSRYYRGLGEYSTQQNIVDLGLNQSDDFKHSYEAYQSVLEAIRNNDIDALSKAITHYKRNGSPMDIAMNTLKKNLSYVLNSSRYSYSNGPLEGINRKIKALKRGCFGFKNQMHFFMRIQLIRA</sequence>
<evidence type="ECO:0000313" key="3">
    <source>
        <dbReference type="Proteomes" id="UP000196649"/>
    </source>
</evidence>
<dbReference type="NCBIfam" id="NF033550">
    <property type="entry name" value="transpos_ISL3"/>
    <property type="match status" value="1"/>
</dbReference>
<dbReference type="PANTHER" id="PTHR33498">
    <property type="entry name" value="TRANSPOSASE FOR INSERTION SEQUENCE ELEMENT IS1557"/>
    <property type="match status" value="1"/>
</dbReference>
<accession>A0A210P5Q2</accession>
<comment type="caution">
    <text evidence="2">The sequence shown here is derived from an EMBL/GenBank/DDBJ whole genome shotgun (WGS) entry which is preliminary data.</text>
</comment>
<dbReference type="PANTHER" id="PTHR33498:SF1">
    <property type="entry name" value="TRANSPOSASE FOR INSERTION SEQUENCE ELEMENT IS1557"/>
    <property type="match status" value="1"/>
</dbReference>
<evidence type="ECO:0000313" key="2">
    <source>
        <dbReference type="EMBL" id="OWF31807.1"/>
    </source>
</evidence>
<keyword evidence="2" id="KW-0645">Protease</keyword>
<dbReference type="Proteomes" id="UP000196649">
    <property type="component" value="Unassembled WGS sequence"/>
</dbReference>